<dbReference type="Proteomes" id="UP000555564">
    <property type="component" value="Unassembled WGS sequence"/>
</dbReference>
<dbReference type="PANTHER" id="PTHR43818">
    <property type="entry name" value="BCDNA.GH03377"/>
    <property type="match status" value="1"/>
</dbReference>
<evidence type="ECO:0000313" key="5">
    <source>
        <dbReference type="Proteomes" id="UP000555564"/>
    </source>
</evidence>
<evidence type="ECO:0000259" key="3">
    <source>
        <dbReference type="Pfam" id="PF22725"/>
    </source>
</evidence>
<dbReference type="InterPro" id="IPR000683">
    <property type="entry name" value="Gfo/Idh/MocA-like_OxRdtase_N"/>
</dbReference>
<dbReference type="RefSeq" id="WP_184983565.1">
    <property type="nucleotide sequence ID" value="NZ_BAAALO010000082.1"/>
</dbReference>
<dbReference type="SUPFAM" id="SSF55347">
    <property type="entry name" value="Glyceraldehyde-3-phosphate dehydrogenase-like, C-terminal domain"/>
    <property type="match status" value="1"/>
</dbReference>
<keyword evidence="1" id="KW-0560">Oxidoreductase</keyword>
<dbReference type="Gene3D" id="3.30.360.10">
    <property type="entry name" value="Dihydrodipicolinate Reductase, domain 2"/>
    <property type="match status" value="1"/>
</dbReference>
<dbReference type="GO" id="GO:0016491">
    <property type="term" value="F:oxidoreductase activity"/>
    <property type="evidence" value="ECO:0007669"/>
    <property type="project" value="UniProtKB-KW"/>
</dbReference>
<feature type="domain" description="Gfo/Idh/MocA-like oxidoreductase N-terminal" evidence="2">
    <location>
        <begin position="5"/>
        <end position="112"/>
    </location>
</feature>
<reference evidence="4 5" key="1">
    <citation type="submission" date="2020-08" db="EMBL/GenBank/DDBJ databases">
        <title>Sequencing the genomes of 1000 actinobacteria strains.</title>
        <authorList>
            <person name="Klenk H.-P."/>
        </authorList>
    </citation>
    <scope>NUCLEOTIDE SEQUENCE [LARGE SCALE GENOMIC DNA]</scope>
    <source>
        <strain evidence="4 5">DSM 44936</strain>
    </source>
</reference>
<evidence type="ECO:0000256" key="1">
    <source>
        <dbReference type="ARBA" id="ARBA00023002"/>
    </source>
</evidence>
<evidence type="ECO:0000259" key="2">
    <source>
        <dbReference type="Pfam" id="PF01408"/>
    </source>
</evidence>
<proteinExistence type="predicted"/>
<sequence length="284" mass="29979">MEPVSVGLVGAGPWAEAVHAPTLAKGPHTRLAGVWARRPRSAARLGVPVYERVEELFEVCEAVAFCVPPHVQADLAARAAKAGKALLLEKPLAADLDGARRLAGAIAEAGVPSQMVLTFRYSPATRAFLDRVRAIAPFGGHAVNISGALHTIKSPWRRERGAILDLGPHMIDMLDAALGRVVAVRAHGHPLGWTGLLLDHATGAVSEASLTMAATVERGTSRVSVYGQHGSETLDGGDLGYDVFPEMAADFAATVRERRLDHPLNAAHGLHLQEVLAAAEAQLV</sequence>
<dbReference type="AlphaFoldDB" id="A0A7X0M7X6"/>
<gene>
    <name evidence="4" type="ORF">BJ992_004198</name>
</gene>
<dbReference type="Gene3D" id="3.40.50.720">
    <property type="entry name" value="NAD(P)-binding Rossmann-like Domain"/>
    <property type="match status" value="1"/>
</dbReference>
<dbReference type="Pfam" id="PF22725">
    <property type="entry name" value="GFO_IDH_MocA_C3"/>
    <property type="match status" value="1"/>
</dbReference>
<dbReference type="SUPFAM" id="SSF51735">
    <property type="entry name" value="NAD(P)-binding Rossmann-fold domains"/>
    <property type="match status" value="1"/>
</dbReference>
<dbReference type="InterPro" id="IPR055170">
    <property type="entry name" value="GFO_IDH_MocA-like_dom"/>
</dbReference>
<comment type="caution">
    <text evidence="4">The sequence shown here is derived from an EMBL/GenBank/DDBJ whole genome shotgun (WGS) entry which is preliminary data.</text>
</comment>
<accession>A0A7X0M7X6</accession>
<dbReference type="InterPro" id="IPR036291">
    <property type="entry name" value="NAD(P)-bd_dom_sf"/>
</dbReference>
<dbReference type="Pfam" id="PF01408">
    <property type="entry name" value="GFO_IDH_MocA"/>
    <property type="match status" value="1"/>
</dbReference>
<evidence type="ECO:0000313" key="4">
    <source>
        <dbReference type="EMBL" id="MBB6474767.1"/>
    </source>
</evidence>
<organism evidence="4 5">
    <name type="scientific">Sphaerisporangium rubeum</name>
    <dbReference type="NCBI Taxonomy" id="321317"/>
    <lineage>
        <taxon>Bacteria</taxon>
        <taxon>Bacillati</taxon>
        <taxon>Actinomycetota</taxon>
        <taxon>Actinomycetes</taxon>
        <taxon>Streptosporangiales</taxon>
        <taxon>Streptosporangiaceae</taxon>
        <taxon>Sphaerisporangium</taxon>
    </lineage>
</organism>
<dbReference type="GO" id="GO:0000166">
    <property type="term" value="F:nucleotide binding"/>
    <property type="evidence" value="ECO:0007669"/>
    <property type="project" value="InterPro"/>
</dbReference>
<protein>
    <submittedName>
        <fullName evidence="4">Putative dehydrogenase</fullName>
    </submittedName>
</protein>
<dbReference type="InterPro" id="IPR050463">
    <property type="entry name" value="Gfo/Idh/MocA_oxidrdct_glycsds"/>
</dbReference>
<dbReference type="PANTHER" id="PTHR43818:SF11">
    <property type="entry name" value="BCDNA.GH03377"/>
    <property type="match status" value="1"/>
</dbReference>
<keyword evidence="5" id="KW-1185">Reference proteome</keyword>
<dbReference type="EMBL" id="JACHIU010000001">
    <property type="protein sequence ID" value="MBB6474767.1"/>
    <property type="molecule type" value="Genomic_DNA"/>
</dbReference>
<name>A0A7X0M7X6_9ACTN</name>
<feature type="domain" description="GFO/IDH/MocA-like oxidoreductase" evidence="3">
    <location>
        <begin position="154"/>
        <end position="231"/>
    </location>
</feature>